<sequence>MAKQLNDQIAKSPNLWPKGGGRCKGQTCMDHTQGTKAPLYGSDWNFGRGQWPRPSPAL</sequence>
<dbReference type="HOGENOM" id="CLU_2980254_0_0_1"/>
<name>U9TS04_RHIID</name>
<dbReference type="AlphaFoldDB" id="U9TS04"/>
<feature type="region of interest" description="Disordered" evidence="1">
    <location>
        <begin position="39"/>
        <end position="58"/>
    </location>
</feature>
<protein>
    <submittedName>
        <fullName evidence="2">Uncharacterized protein</fullName>
    </submittedName>
</protein>
<feature type="region of interest" description="Disordered" evidence="1">
    <location>
        <begin position="1"/>
        <end position="23"/>
    </location>
</feature>
<dbReference type="EMBL" id="KI288494">
    <property type="protein sequence ID" value="ESA09083.1"/>
    <property type="molecule type" value="Genomic_DNA"/>
</dbReference>
<proteinExistence type="predicted"/>
<accession>U9TS04</accession>
<feature type="compositionally biased region" description="Polar residues" evidence="1">
    <location>
        <begin position="1"/>
        <end position="11"/>
    </location>
</feature>
<evidence type="ECO:0000313" key="2">
    <source>
        <dbReference type="EMBL" id="ESA09083.1"/>
    </source>
</evidence>
<organism evidence="2">
    <name type="scientific">Rhizophagus irregularis (strain DAOM 181602 / DAOM 197198 / MUCL 43194)</name>
    <name type="common">Arbuscular mycorrhizal fungus</name>
    <name type="synonym">Glomus intraradices</name>
    <dbReference type="NCBI Taxonomy" id="747089"/>
    <lineage>
        <taxon>Eukaryota</taxon>
        <taxon>Fungi</taxon>
        <taxon>Fungi incertae sedis</taxon>
        <taxon>Mucoromycota</taxon>
        <taxon>Glomeromycotina</taxon>
        <taxon>Glomeromycetes</taxon>
        <taxon>Glomerales</taxon>
        <taxon>Glomeraceae</taxon>
        <taxon>Rhizophagus</taxon>
    </lineage>
</organism>
<gene>
    <name evidence="2" type="ORF">GLOINDRAFT_30957</name>
</gene>
<evidence type="ECO:0000256" key="1">
    <source>
        <dbReference type="SAM" id="MobiDB-lite"/>
    </source>
</evidence>
<reference evidence="2" key="1">
    <citation type="submission" date="2013-07" db="EMBL/GenBank/DDBJ databases">
        <title>The genome of an arbuscular mycorrhizal fungus provides insights into the evolution of the oldest plant symbiosis.</title>
        <authorList>
            <consortium name="DOE Joint Genome Institute"/>
            <person name="Tisserant E."/>
            <person name="Malbreil M."/>
            <person name="Kuo A."/>
            <person name="Kohler A."/>
            <person name="Symeonidi A."/>
            <person name="Balestrini R."/>
            <person name="Charron P."/>
            <person name="Duensing N."/>
            <person name="Frei-dit-Frey N."/>
            <person name="Gianinazzi-Pearson V."/>
            <person name="Gilbert B."/>
            <person name="Handa Y."/>
            <person name="Hijri M."/>
            <person name="Kaul R."/>
            <person name="Kawaguchi M."/>
            <person name="Krajinski F."/>
            <person name="Lammers P."/>
            <person name="Lapierre D."/>
            <person name="Masclaux F.G."/>
            <person name="Murat C."/>
            <person name="Morin E."/>
            <person name="Ndikumana S."/>
            <person name="Pagni M."/>
            <person name="Petitpierre D."/>
            <person name="Requena N."/>
            <person name="Rosikiewicz P."/>
            <person name="Riley R."/>
            <person name="Saito K."/>
            <person name="San Clemente H."/>
            <person name="Shapiro H."/>
            <person name="van Tuinen D."/>
            <person name="Becard G."/>
            <person name="Bonfante P."/>
            <person name="Paszkowski U."/>
            <person name="Shachar-Hill Y."/>
            <person name="Young J.P."/>
            <person name="Sanders I.R."/>
            <person name="Henrissat B."/>
            <person name="Rensing S.A."/>
            <person name="Grigoriev I.V."/>
            <person name="Corradi N."/>
            <person name="Roux C."/>
            <person name="Martin F."/>
        </authorList>
    </citation>
    <scope>NUCLEOTIDE SEQUENCE</scope>
    <source>
        <strain evidence="2">DAOM 197198</strain>
    </source>
</reference>